<dbReference type="Proteomes" id="UP000265520">
    <property type="component" value="Unassembled WGS sequence"/>
</dbReference>
<dbReference type="AlphaFoldDB" id="A0A392SAS3"/>
<feature type="compositionally biased region" description="Polar residues" evidence="1">
    <location>
        <begin position="37"/>
        <end position="47"/>
    </location>
</feature>
<organism evidence="2 3">
    <name type="scientific">Trifolium medium</name>
    <dbReference type="NCBI Taxonomy" id="97028"/>
    <lineage>
        <taxon>Eukaryota</taxon>
        <taxon>Viridiplantae</taxon>
        <taxon>Streptophyta</taxon>
        <taxon>Embryophyta</taxon>
        <taxon>Tracheophyta</taxon>
        <taxon>Spermatophyta</taxon>
        <taxon>Magnoliopsida</taxon>
        <taxon>eudicotyledons</taxon>
        <taxon>Gunneridae</taxon>
        <taxon>Pentapetalae</taxon>
        <taxon>rosids</taxon>
        <taxon>fabids</taxon>
        <taxon>Fabales</taxon>
        <taxon>Fabaceae</taxon>
        <taxon>Papilionoideae</taxon>
        <taxon>50 kb inversion clade</taxon>
        <taxon>NPAAA clade</taxon>
        <taxon>Hologalegina</taxon>
        <taxon>IRL clade</taxon>
        <taxon>Trifolieae</taxon>
        <taxon>Trifolium</taxon>
    </lineage>
</organism>
<feature type="region of interest" description="Disordered" evidence="1">
    <location>
        <begin position="1"/>
        <end position="93"/>
    </location>
</feature>
<keyword evidence="3" id="KW-1185">Reference proteome</keyword>
<protein>
    <submittedName>
        <fullName evidence="2">Uncharacterized protein</fullName>
    </submittedName>
</protein>
<feature type="compositionally biased region" description="Acidic residues" evidence="1">
    <location>
        <begin position="48"/>
        <end position="61"/>
    </location>
</feature>
<evidence type="ECO:0000313" key="2">
    <source>
        <dbReference type="EMBL" id="MCI44956.1"/>
    </source>
</evidence>
<reference evidence="2 3" key="1">
    <citation type="journal article" date="2018" name="Front. Plant Sci.">
        <title>Red Clover (Trifolium pratense) and Zigzag Clover (T. medium) - A Picture of Genomic Similarities and Differences.</title>
        <authorList>
            <person name="Dluhosova J."/>
            <person name="Istvanek J."/>
            <person name="Nedelnik J."/>
            <person name="Repkova J."/>
        </authorList>
    </citation>
    <scope>NUCLEOTIDE SEQUENCE [LARGE SCALE GENOMIC DNA]</scope>
    <source>
        <strain evidence="3">cv. 10/8</strain>
        <tissue evidence="2">Leaf</tissue>
    </source>
</reference>
<accession>A0A392SAS3</accession>
<comment type="caution">
    <text evidence="2">The sequence shown here is derived from an EMBL/GenBank/DDBJ whole genome shotgun (WGS) entry which is preliminary data.</text>
</comment>
<feature type="non-terminal residue" evidence="2">
    <location>
        <position position="1"/>
    </location>
</feature>
<evidence type="ECO:0000256" key="1">
    <source>
        <dbReference type="SAM" id="MobiDB-lite"/>
    </source>
</evidence>
<proteinExistence type="predicted"/>
<sequence length="109" mass="12090">SELVEGISDLQVSEDEASEPTSFSEPFNVSEPMEFSAPTSSESTNAEETLEADLDSNSEEDIPPKKTFKYKSSHPEELFIGNKDSPRKTRSNFRNEESLVGLISMVEPT</sequence>
<feature type="non-terminal residue" evidence="2">
    <location>
        <position position="109"/>
    </location>
</feature>
<name>A0A392SAS3_9FABA</name>
<evidence type="ECO:0000313" key="3">
    <source>
        <dbReference type="Proteomes" id="UP000265520"/>
    </source>
</evidence>
<dbReference type="EMBL" id="LXQA010337576">
    <property type="protein sequence ID" value="MCI44956.1"/>
    <property type="molecule type" value="Genomic_DNA"/>
</dbReference>